<evidence type="ECO:0000256" key="1">
    <source>
        <dbReference type="ARBA" id="ARBA00022801"/>
    </source>
</evidence>
<feature type="transmembrane region" description="Helical" evidence="4">
    <location>
        <begin position="6"/>
        <end position="23"/>
    </location>
</feature>
<comment type="caution">
    <text evidence="5">The sequence shown here is derived from an EMBL/GenBank/DDBJ whole genome shotgun (WGS) entry which is preliminary data.</text>
</comment>
<dbReference type="SUPFAM" id="SSF53474">
    <property type="entry name" value="alpha/beta-Hydrolases"/>
    <property type="match status" value="1"/>
</dbReference>
<protein>
    <submittedName>
        <fullName evidence="5">Putative dienelactone hydrolase</fullName>
    </submittedName>
</protein>
<dbReference type="Gene3D" id="3.40.50.1820">
    <property type="entry name" value="alpha/beta hydrolase"/>
    <property type="match status" value="1"/>
</dbReference>
<evidence type="ECO:0000256" key="3">
    <source>
        <dbReference type="ARBA" id="ARBA00023098"/>
    </source>
</evidence>
<keyword evidence="3" id="KW-0443">Lipid metabolism</keyword>
<feature type="transmembrane region" description="Helical" evidence="4">
    <location>
        <begin position="53"/>
        <end position="70"/>
    </location>
</feature>
<keyword evidence="4" id="KW-0812">Transmembrane</keyword>
<dbReference type="Pfam" id="PF03403">
    <property type="entry name" value="PAF-AH_p_II"/>
    <property type="match status" value="1"/>
</dbReference>
<dbReference type="EMBL" id="JACICC010000007">
    <property type="protein sequence ID" value="MBB3810604.1"/>
    <property type="molecule type" value="Genomic_DNA"/>
</dbReference>
<dbReference type="PANTHER" id="PTHR10272">
    <property type="entry name" value="PLATELET-ACTIVATING FACTOR ACETYLHYDROLASE"/>
    <property type="match status" value="1"/>
</dbReference>
<evidence type="ECO:0000256" key="2">
    <source>
        <dbReference type="ARBA" id="ARBA00022963"/>
    </source>
</evidence>
<dbReference type="AlphaFoldDB" id="A0A7W6EHY8"/>
<sequence>MIASDVVLVIALAVFIVAWWIPAIPARRSVLLICALAALAAGVWGFLDHRWQAAAGAIAALSFLLALFLTRGRKQGVPFVSGPLLTLLAAAAVAVLAIFPVAPLPKPTGPHAVGVRTFELADASRPGLFSAQPKEPRRLLVRVWYPATPAEDARPMRYFSPTEARTTAHGLGGLINFGPLLSHLKHVRTNGYEDAPLLPAPDKRSVVVYSHGYMSFLGQNTALMEDLASHGYIVYSIQHTYDASDTVFPNGDIAPMDAQLKRSHDDERPAGMSVLLTGKTLDERLAGHLLLPQQDARLVMQSGPAWVADRQFLLDRLADGTVPEAVVEIAAAGDVSKTGQIGMSFGGSATGGFCAVDTRCAAGVNLDGLSYHLQTLGTQMPVPFLMLHSDLERFRRVIGEDAPEAAHSFNQFSYERFEETGQSDEVYRFQVKDALHMGFSDFTLFIRQPLGDVFLGKVPAETMIALQNDVVRDFFDRYIRGEANGFPEEVQTAYGDRLIPIDNADVRLWWTGKTPEARMQILKDIEAARTEAVPSGAGRN</sequence>
<dbReference type="GO" id="GO:0003847">
    <property type="term" value="F:1-alkyl-2-acetylglycerophosphocholine esterase activity"/>
    <property type="evidence" value="ECO:0007669"/>
    <property type="project" value="TreeGrafter"/>
</dbReference>
<evidence type="ECO:0000313" key="6">
    <source>
        <dbReference type="Proteomes" id="UP000537592"/>
    </source>
</evidence>
<name>A0A7W6EHY8_9HYPH</name>
<dbReference type="Proteomes" id="UP000537592">
    <property type="component" value="Unassembled WGS sequence"/>
</dbReference>
<keyword evidence="4" id="KW-0472">Membrane</keyword>
<evidence type="ECO:0000313" key="5">
    <source>
        <dbReference type="EMBL" id="MBB3810604.1"/>
    </source>
</evidence>
<proteinExistence type="predicted"/>
<keyword evidence="2" id="KW-0442">Lipid degradation</keyword>
<dbReference type="GO" id="GO:0016042">
    <property type="term" value="P:lipid catabolic process"/>
    <property type="evidence" value="ECO:0007669"/>
    <property type="project" value="UniProtKB-KW"/>
</dbReference>
<keyword evidence="4" id="KW-1133">Transmembrane helix</keyword>
<gene>
    <name evidence="5" type="ORF">FHS81_002706</name>
</gene>
<evidence type="ECO:0000256" key="4">
    <source>
        <dbReference type="SAM" id="Phobius"/>
    </source>
</evidence>
<feature type="transmembrane region" description="Helical" evidence="4">
    <location>
        <begin position="30"/>
        <end position="47"/>
    </location>
</feature>
<reference evidence="5 6" key="1">
    <citation type="submission" date="2020-08" db="EMBL/GenBank/DDBJ databases">
        <title>Genomic Encyclopedia of Type Strains, Phase IV (KMG-IV): sequencing the most valuable type-strain genomes for metagenomic binning, comparative biology and taxonomic classification.</title>
        <authorList>
            <person name="Goeker M."/>
        </authorList>
    </citation>
    <scope>NUCLEOTIDE SEQUENCE [LARGE SCALE GENOMIC DNA]</scope>
    <source>
        <strain evidence="5 6">DSM 28760</strain>
    </source>
</reference>
<keyword evidence="6" id="KW-1185">Reference proteome</keyword>
<organism evidence="5 6">
    <name type="scientific">Pseudochelatococcus contaminans</name>
    <dbReference type="NCBI Taxonomy" id="1538103"/>
    <lineage>
        <taxon>Bacteria</taxon>
        <taxon>Pseudomonadati</taxon>
        <taxon>Pseudomonadota</taxon>
        <taxon>Alphaproteobacteria</taxon>
        <taxon>Hyphomicrobiales</taxon>
        <taxon>Chelatococcaceae</taxon>
        <taxon>Pseudochelatococcus</taxon>
    </lineage>
</organism>
<dbReference type="RefSeq" id="WP_183753718.1">
    <property type="nucleotide sequence ID" value="NZ_JACICC010000007.1"/>
</dbReference>
<keyword evidence="1 5" id="KW-0378">Hydrolase</keyword>
<feature type="transmembrane region" description="Helical" evidence="4">
    <location>
        <begin position="82"/>
        <end position="102"/>
    </location>
</feature>
<dbReference type="InterPro" id="IPR029058">
    <property type="entry name" value="AB_hydrolase_fold"/>
</dbReference>
<dbReference type="PANTHER" id="PTHR10272:SF0">
    <property type="entry name" value="PLATELET-ACTIVATING FACTOR ACETYLHYDROLASE"/>
    <property type="match status" value="1"/>
</dbReference>
<accession>A0A7W6EHY8</accession>